<dbReference type="SUPFAM" id="SSF56672">
    <property type="entry name" value="DNA/RNA polymerases"/>
    <property type="match status" value="1"/>
</dbReference>
<dbReference type="CDD" id="cd00303">
    <property type="entry name" value="retropepsin_like"/>
    <property type="match status" value="1"/>
</dbReference>
<organism evidence="1 2">
    <name type="scientific">Smittium simulii</name>
    <dbReference type="NCBI Taxonomy" id="133385"/>
    <lineage>
        <taxon>Eukaryota</taxon>
        <taxon>Fungi</taxon>
        <taxon>Fungi incertae sedis</taxon>
        <taxon>Zoopagomycota</taxon>
        <taxon>Kickxellomycotina</taxon>
        <taxon>Harpellomycetes</taxon>
        <taxon>Harpellales</taxon>
        <taxon>Legeriomycetaceae</taxon>
        <taxon>Smittium</taxon>
    </lineage>
</organism>
<name>A0A2T9YBA3_9FUNG</name>
<dbReference type="STRING" id="133385.A0A2T9YBA3"/>
<dbReference type="InterPro" id="IPR021109">
    <property type="entry name" value="Peptidase_aspartic_dom_sf"/>
</dbReference>
<accession>A0A2T9YBA3</accession>
<gene>
    <name evidence="1" type="ORF">BB561_005279</name>
</gene>
<evidence type="ECO:0000313" key="1">
    <source>
        <dbReference type="EMBL" id="PVU89600.1"/>
    </source>
</evidence>
<protein>
    <submittedName>
        <fullName evidence="1">Uncharacterized protein</fullName>
    </submittedName>
</protein>
<dbReference type="EMBL" id="MBFR01000306">
    <property type="protein sequence ID" value="PVU89600.1"/>
    <property type="molecule type" value="Genomic_DNA"/>
</dbReference>
<dbReference type="SUPFAM" id="SSF50630">
    <property type="entry name" value="Acid proteases"/>
    <property type="match status" value="1"/>
</dbReference>
<dbReference type="Proteomes" id="UP000245383">
    <property type="component" value="Unassembled WGS sequence"/>
</dbReference>
<reference evidence="1 2" key="1">
    <citation type="journal article" date="2018" name="MBio">
        <title>Comparative Genomics Reveals the Core Gene Toolbox for the Fungus-Insect Symbiosis.</title>
        <authorList>
            <person name="Wang Y."/>
            <person name="Stata M."/>
            <person name="Wang W."/>
            <person name="Stajich J.E."/>
            <person name="White M.M."/>
            <person name="Moncalvo J.M."/>
        </authorList>
    </citation>
    <scope>NUCLEOTIDE SEQUENCE [LARGE SCALE GENOMIC DNA]</scope>
    <source>
        <strain evidence="1 2">SWE-8-4</strain>
    </source>
</reference>
<dbReference type="Gene3D" id="2.40.70.10">
    <property type="entry name" value="Acid Proteases"/>
    <property type="match status" value="1"/>
</dbReference>
<dbReference type="OrthoDB" id="5596707at2759"/>
<keyword evidence="2" id="KW-1185">Reference proteome</keyword>
<proteinExistence type="predicted"/>
<dbReference type="InterPro" id="IPR043502">
    <property type="entry name" value="DNA/RNA_pol_sf"/>
</dbReference>
<sequence length="265" mass="29167">MPKKTGCYFIDNNESFMHMSICFKLTATINDIAVSILLDTGLQITSMTELTCTVLRLLTDNCKALKLRLGNNSAGLTSNKINTANLCFGSTTFKTTLRLLTSQPYDNILGANCIVASMAAYIPTDITIAFTQGTNTETFQMMPSGLKGTKWAPLVLAASAVGCLPKADTNKSAILRDVALLFDPTPSMINTDFAHQLRLTTDQPAHAIMRRYSPEEARVLRELVKELYEAAFLTSDGHHEFLVMPQGMPNSHATFQRNIDFTLKT</sequence>
<comment type="caution">
    <text evidence="1">The sequence shown here is derived from an EMBL/GenBank/DDBJ whole genome shotgun (WGS) entry which is preliminary data.</text>
</comment>
<evidence type="ECO:0000313" key="2">
    <source>
        <dbReference type="Proteomes" id="UP000245383"/>
    </source>
</evidence>
<dbReference type="AlphaFoldDB" id="A0A2T9YBA3"/>